<dbReference type="PANTHER" id="PTHR30244">
    <property type="entry name" value="TRANSAMINASE"/>
    <property type="match status" value="1"/>
</dbReference>
<evidence type="ECO:0000313" key="4">
    <source>
        <dbReference type="EMBL" id="PIS09199.1"/>
    </source>
</evidence>
<keyword evidence="4" id="KW-0808">Transferase</keyword>
<dbReference type="GO" id="GO:0008483">
    <property type="term" value="F:transaminase activity"/>
    <property type="evidence" value="ECO:0007669"/>
    <property type="project" value="UniProtKB-KW"/>
</dbReference>
<sequence>MEKLAINGGSKIRNKPFPAYKVINSKEIKAVEKVLKSGILSKFLGSWDPGFYGGPQIKAVEKEWARYFKVKHAISVNSCTSGLYCAVGACGIGPGDEVIVSPCTMSASATSILVFNAIPVFADIEEDYFCLDPKSVEKRITKYTKAILVVDIYGQPYDREKINALAKKHNLYIIEDCAQAIGATYREEYAGTLGDIGVFSLNYHKHIHTGEGGMVVTSNDKLAERIRLIRNHAEAVVGKMGVNNLVNMIGFNFRMTEIEAAIARCQLLKLKNLLKKRTSNANYIAEKLKSLPGIIPPALRRGCSNVYYIQCFKYDENIVGISRNKFINAVKAELAPTKGREREGILIAARGGKPLYLQPIYQKMIAYGKKGCPFKCPWYKGKPNYKKGICPVAEDLNNKQLFQLDLIHASMEKKDLDDVIKAFEKVYKLRKTIK</sequence>
<evidence type="ECO:0000256" key="2">
    <source>
        <dbReference type="PIRSR" id="PIRSR000390-2"/>
    </source>
</evidence>
<dbReference type="EMBL" id="PEZT01000016">
    <property type="protein sequence ID" value="PIS09199.1"/>
    <property type="molecule type" value="Genomic_DNA"/>
</dbReference>
<organism evidence="4 5">
    <name type="scientific">Candidatus Beckwithbacteria bacterium CG10_big_fil_rev_8_21_14_0_10_34_10</name>
    <dbReference type="NCBI Taxonomy" id="1974495"/>
    <lineage>
        <taxon>Bacteria</taxon>
        <taxon>Candidatus Beckwithiibacteriota</taxon>
    </lineage>
</organism>
<comment type="caution">
    <text evidence="4">The sequence shown here is derived from an EMBL/GenBank/DDBJ whole genome shotgun (WGS) entry which is preliminary data.</text>
</comment>
<keyword evidence="4" id="KW-0032">Aminotransferase</keyword>
<protein>
    <submittedName>
        <fullName evidence="4">DegT/DnrJ/EryC1/StrS family aminotransferase</fullName>
    </submittedName>
</protein>
<dbReference type="InterPro" id="IPR015421">
    <property type="entry name" value="PyrdxlP-dep_Trfase_major"/>
</dbReference>
<dbReference type="Gene3D" id="3.90.1150.10">
    <property type="entry name" value="Aspartate Aminotransferase, domain 1"/>
    <property type="match status" value="1"/>
</dbReference>
<evidence type="ECO:0000256" key="1">
    <source>
        <dbReference type="PIRSR" id="PIRSR000390-1"/>
    </source>
</evidence>
<dbReference type="PANTHER" id="PTHR30244:SF34">
    <property type="entry name" value="DTDP-4-AMINO-4,6-DIDEOXYGALACTOSE TRANSAMINASE"/>
    <property type="match status" value="1"/>
</dbReference>
<comment type="similarity">
    <text evidence="3">Belongs to the DegT/DnrJ/EryC1 family.</text>
</comment>
<accession>A0A2H0WBC5</accession>
<dbReference type="GO" id="GO:0000271">
    <property type="term" value="P:polysaccharide biosynthetic process"/>
    <property type="evidence" value="ECO:0007669"/>
    <property type="project" value="TreeGrafter"/>
</dbReference>
<dbReference type="Pfam" id="PF01041">
    <property type="entry name" value="DegT_DnrJ_EryC1"/>
    <property type="match status" value="1"/>
</dbReference>
<feature type="active site" description="Proton acceptor" evidence="1">
    <location>
        <position position="205"/>
    </location>
</feature>
<name>A0A2H0WBC5_9BACT</name>
<dbReference type="InterPro" id="IPR015422">
    <property type="entry name" value="PyrdxlP-dep_Trfase_small"/>
</dbReference>
<feature type="modified residue" description="N6-(pyridoxal phosphate)lysine" evidence="2">
    <location>
        <position position="205"/>
    </location>
</feature>
<dbReference type="Proteomes" id="UP000230093">
    <property type="component" value="Unassembled WGS sequence"/>
</dbReference>
<keyword evidence="2 3" id="KW-0663">Pyridoxal phosphate</keyword>
<dbReference type="Gene3D" id="3.40.640.10">
    <property type="entry name" value="Type I PLP-dependent aspartate aminotransferase-like (Major domain)"/>
    <property type="match status" value="1"/>
</dbReference>
<dbReference type="GO" id="GO:0030170">
    <property type="term" value="F:pyridoxal phosphate binding"/>
    <property type="evidence" value="ECO:0007669"/>
    <property type="project" value="TreeGrafter"/>
</dbReference>
<dbReference type="AlphaFoldDB" id="A0A2H0WBC5"/>
<evidence type="ECO:0000256" key="3">
    <source>
        <dbReference type="RuleBase" id="RU004508"/>
    </source>
</evidence>
<evidence type="ECO:0000313" key="5">
    <source>
        <dbReference type="Proteomes" id="UP000230093"/>
    </source>
</evidence>
<dbReference type="InterPro" id="IPR015424">
    <property type="entry name" value="PyrdxlP-dep_Trfase"/>
</dbReference>
<proteinExistence type="inferred from homology"/>
<reference evidence="5" key="1">
    <citation type="submission" date="2017-09" db="EMBL/GenBank/DDBJ databases">
        <title>Depth-based differentiation of microbial function through sediment-hosted aquifers and enrichment of novel symbionts in the deep terrestrial subsurface.</title>
        <authorList>
            <person name="Probst A.J."/>
            <person name="Ladd B."/>
            <person name="Jarett J.K."/>
            <person name="Geller-Mcgrath D.E."/>
            <person name="Sieber C.M.K."/>
            <person name="Emerson J.B."/>
            <person name="Anantharaman K."/>
            <person name="Thomas B.C."/>
            <person name="Malmstrom R."/>
            <person name="Stieglmeier M."/>
            <person name="Klingl A."/>
            <person name="Woyke T."/>
            <person name="Ryan C.M."/>
            <person name="Banfield J.F."/>
        </authorList>
    </citation>
    <scope>NUCLEOTIDE SEQUENCE [LARGE SCALE GENOMIC DNA]</scope>
</reference>
<dbReference type="InterPro" id="IPR000653">
    <property type="entry name" value="DegT/StrS_aminotransferase"/>
</dbReference>
<dbReference type="SUPFAM" id="SSF53383">
    <property type="entry name" value="PLP-dependent transferases"/>
    <property type="match status" value="1"/>
</dbReference>
<dbReference type="PIRSF" id="PIRSF000390">
    <property type="entry name" value="PLP_StrS"/>
    <property type="match status" value="1"/>
</dbReference>
<gene>
    <name evidence="4" type="ORF">COT75_02980</name>
</gene>
<dbReference type="CDD" id="cd00616">
    <property type="entry name" value="AHBA_syn"/>
    <property type="match status" value="1"/>
</dbReference>